<reference evidence="10 12" key="1">
    <citation type="submission" date="2015-11" db="EMBL/GenBank/DDBJ databases">
        <title>Draft Genome Sequence of the Type Strain Trueperella bernardiae LCDC 89-0504T, Isolated from Blood Culture.</title>
        <authorList>
            <person name="Bernier A.-M."/>
            <person name="Bernard K."/>
        </authorList>
    </citation>
    <scope>NUCLEOTIDE SEQUENCE [LARGE SCALE GENOMIC DNA]</scope>
    <source>
        <strain evidence="10 12">LCDC 89-0504</strain>
    </source>
</reference>
<dbReference type="InterPro" id="IPR006132">
    <property type="entry name" value="Asp/Orn_carbamoyltranf_P-bd"/>
</dbReference>
<evidence type="ECO:0000256" key="7">
    <source>
        <dbReference type="HAMAP-Rule" id="MF_00001"/>
    </source>
</evidence>
<dbReference type="EMBL" id="JASPDQ010000001">
    <property type="protein sequence ID" value="MDK8600863.1"/>
    <property type="molecule type" value="Genomic_DNA"/>
</dbReference>
<dbReference type="NCBIfam" id="NF002032">
    <property type="entry name" value="PRK00856.1"/>
    <property type="match status" value="1"/>
</dbReference>
<keyword evidence="3 7" id="KW-0808">Transferase</keyword>
<evidence type="ECO:0000313" key="11">
    <source>
        <dbReference type="EMBL" id="MDK8600863.1"/>
    </source>
</evidence>
<dbReference type="GO" id="GO:0005829">
    <property type="term" value="C:cytosol"/>
    <property type="evidence" value="ECO:0007669"/>
    <property type="project" value="TreeGrafter"/>
</dbReference>
<proteinExistence type="inferred from homology"/>
<dbReference type="PRINTS" id="PR00100">
    <property type="entry name" value="AOTCASE"/>
</dbReference>
<evidence type="ECO:0000313" key="12">
    <source>
        <dbReference type="Proteomes" id="UP000054404"/>
    </source>
</evidence>
<keyword evidence="12" id="KW-1185">Reference proteome</keyword>
<feature type="binding site" evidence="7">
    <location>
        <position position="142"/>
    </location>
    <ligand>
        <name>carbamoyl phosphate</name>
        <dbReference type="ChEBI" id="CHEBI:58228"/>
    </ligand>
</feature>
<feature type="binding site" evidence="7">
    <location>
        <position position="139"/>
    </location>
    <ligand>
        <name>carbamoyl phosphate</name>
        <dbReference type="ChEBI" id="CHEBI:58228"/>
    </ligand>
</feature>
<feature type="binding site" evidence="7">
    <location>
        <position position="268"/>
    </location>
    <ligand>
        <name>carbamoyl phosphate</name>
        <dbReference type="ChEBI" id="CHEBI:58228"/>
    </ligand>
</feature>
<dbReference type="STRING" id="59561.AQZ59_01554"/>
<reference evidence="11" key="2">
    <citation type="submission" date="2023-05" db="EMBL/GenBank/DDBJ databases">
        <title>Genomic Catalog of Human Bladder Bacteria.</title>
        <authorList>
            <person name="Du J."/>
        </authorList>
    </citation>
    <scope>NUCLEOTIDE SEQUENCE</scope>
    <source>
        <strain evidence="11">UMB1304A</strain>
    </source>
</reference>
<dbReference type="PROSITE" id="PS00097">
    <property type="entry name" value="CARBAMOYLTRANSFERASE"/>
    <property type="match status" value="1"/>
</dbReference>
<dbReference type="InterPro" id="IPR006131">
    <property type="entry name" value="Asp_carbamoyltransf_Asp/Orn-bd"/>
</dbReference>
<feature type="domain" description="Aspartate/ornithine carbamoyltransferase Asp/Orn-binding" evidence="8">
    <location>
        <begin position="159"/>
        <end position="305"/>
    </location>
</feature>
<comment type="pathway">
    <text evidence="1 7">Pyrimidine metabolism; UMP biosynthesis via de novo pathway; (S)-dihydroorotate from bicarbonate: step 2/3.</text>
</comment>
<dbReference type="InterPro" id="IPR006130">
    <property type="entry name" value="Asp/Orn_carbamoylTrfase"/>
</dbReference>
<feature type="binding site" evidence="7">
    <location>
        <position position="62"/>
    </location>
    <ligand>
        <name>carbamoyl phosphate</name>
        <dbReference type="ChEBI" id="CHEBI:58228"/>
    </ligand>
</feature>
<feature type="binding site" evidence="7">
    <location>
        <position position="226"/>
    </location>
    <ligand>
        <name>L-aspartate</name>
        <dbReference type="ChEBI" id="CHEBI:29991"/>
    </ligand>
</feature>
<feature type="binding site" evidence="7">
    <location>
        <position position="89"/>
    </location>
    <ligand>
        <name>L-aspartate</name>
        <dbReference type="ChEBI" id="CHEBI:29991"/>
    </ligand>
</feature>
<dbReference type="Gene3D" id="3.40.50.1370">
    <property type="entry name" value="Aspartate/ornithine carbamoyltransferase"/>
    <property type="match status" value="2"/>
</dbReference>
<evidence type="ECO:0000256" key="1">
    <source>
        <dbReference type="ARBA" id="ARBA00004852"/>
    </source>
</evidence>
<dbReference type="GO" id="GO:0004070">
    <property type="term" value="F:aspartate carbamoyltransferase activity"/>
    <property type="evidence" value="ECO:0007669"/>
    <property type="project" value="UniProtKB-UniRule"/>
</dbReference>
<comment type="similarity">
    <text evidence="2 7">Belongs to the aspartate/ornithine carbamoyltransferase superfamily. ATCase family.</text>
</comment>
<name>A0A0W1KHX7_9ACTO</name>
<evidence type="ECO:0000259" key="8">
    <source>
        <dbReference type="Pfam" id="PF00185"/>
    </source>
</evidence>
<feature type="binding site" evidence="7">
    <location>
        <position position="111"/>
    </location>
    <ligand>
        <name>carbamoyl phosphate</name>
        <dbReference type="ChEBI" id="CHEBI:58228"/>
    </ligand>
</feature>
<dbReference type="GO" id="GO:0044205">
    <property type="term" value="P:'de novo' UMP biosynthetic process"/>
    <property type="evidence" value="ECO:0007669"/>
    <property type="project" value="UniProtKB-UniRule"/>
</dbReference>
<comment type="function">
    <text evidence="5 7">Catalyzes the condensation of carbamoyl phosphate and aspartate to form carbamoyl aspartate and inorganic phosphate, the committed step in the de novo pyrimidine nucleotide biosynthesis pathway.</text>
</comment>
<comment type="caution">
    <text evidence="10">The sequence shown here is derived from an EMBL/GenBank/DDBJ whole genome shotgun (WGS) entry which is preliminary data.</text>
</comment>
<dbReference type="NCBIfam" id="TIGR00670">
    <property type="entry name" value="asp_carb_tr"/>
    <property type="match status" value="1"/>
</dbReference>
<dbReference type="PANTHER" id="PTHR45753">
    <property type="entry name" value="ORNITHINE CARBAMOYLTRANSFERASE, MITOCHONDRIAL"/>
    <property type="match status" value="1"/>
</dbReference>
<dbReference type="EMBL" id="LNIZ01000008">
    <property type="protein sequence ID" value="KTF03595.1"/>
    <property type="molecule type" value="Genomic_DNA"/>
</dbReference>
<dbReference type="Pfam" id="PF00185">
    <property type="entry name" value="OTCace"/>
    <property type="match status" value="1"/>
</dbReference>
<gene>
    <name evidence="7 10" type="primary">pyrB</name>
    <name evidence="10" type="ORF">AQZ59_01554</name>
    <name evidence="11" type="ORF">QP858_00070</name>
</gene>
<dbReference type="AlphaFoldDB" id="A0A0W1KHX7"/>
<comment type="catalytic activity">
    <reaction evidence="6 7">
        <text>carbamoyl phosphate + L-aspartate = N-carbamoyl-L-aspartate + phosphate + H(+)</text>
        <dbReference type="Rhea" id="RHEA:20013"/>
        <dbReference type="ChEBI" id="CHEBI:15378"/>
        <dbReference type="ChEBI" id="CHEBI:29991"/>
        <dbReference type="ChEBI" id="CHEBI:32814"/>
        <dbReference type="ChEBI" id="CHEBI:43474"/>
        <dbReference type="ChEBI" id="CHEBI:58228"/>
        <dbReference type="EC" id="2.1.3.2"/>
    </reaction>
</comment>
<dbReference type="InterPro" id="IPR036901">
    <property type="entry name" value="Asp/Orn_carbamoylTrfase_sf"/>
</dbReference>
<dbReference type="PATRIC" id="fig|59561.3.peg.1548"/>
<dbReference type="RefSeq" id="WP_201783176.1">
    <property type="nucleotide sequence ID" value="NZ_CALTZF010000014.1"/>
</dbReference>
<evidence type="ECO:0000256" key="6">
    <source>
        <dbReference type="ARBA" id="ARBA00048859"/>
    </source>
</evidence>
<evidence type="ECO:0000256" key="2">
    <source>
        <dbReference type="ARBA" id="ARBA00008896"/>
    </source>
</evidence>
<comment type="subunit">
    <text evidence="7">Heterododecamer (2C3:3R2) of six catalytic PyrB chains organized as two trimers (C3), and six regulatory PyrI chains organized as three dimers (R2).</text>
</comment>
<feature type="binding site" evidence="7">
    <location>
        <position position="269"/>
    </location>
    <ligand>
        <name>carbamoyl phosphate</name>
        <dbReference type="ChEBI" id="CHEBI:58228"/>
    </ligand>
</feature>
<dbReference type="Proteomes" id="UP001225576">
    <property type="component" value="Unassembled WGS sequence"/>
</dbReference>
<evidence type="ECO:0000256" key="5">
    <source>
        <dbReference type="ARBA" id="ARBA00043884"/>
    </source>
</evidence>
<dbReference type="Pfam" id="PF02729">
    <property type="entry name" value="OTCace_N"/>
    <property type="match status" value="1"/>
</dbReference>
<feature type="binding site" evidence="7">
    <location>
        <position position="61"/>
    </location>
    <ligand>
        <name>carbamoyl phosphate</name>
        <dbReference type="ChEBI" id="CHEBI:58228"/>
    </ligand>
</feature>
<accession>A0A0W1KHX7</accession>
<protein>
    <recommendedName>
        <fullName evidence="7">Aspartate carbamoyltransferase</fullName>
        <ecNumber evidence="7">2.1.3.2</ecNumber>
    </recommendedName>
    <alternativeName>
        <fullName evidence="7">Aspartate transcarbamylase</fullName>
        <shortName evidence="7">ATCase</shortName>
    </alternativeName>
</protein>
<sequence>MSILSTRHLMTMDDLSIADIETILDRADLHAAANASGPGTKKHGSLRGQTIVNLFLEPSTRTRTSFEIAGKRLGADVINISGSASSIAKGESLVDTAQTLDAMDTDMVVIRARAAGSPQIVRRNIRGSVINAGDGKHEHPTQALLDLHTMRANFGRIAGLRVAIVGDIAHSRVVGSLARVLGRLGASVVVAGPPAFLPARPDVLGVEVAASVDEAIYGADVVYLLRIQLERLGSLQLLPSLREYARFWGMNSQRLAALAPHTVIMHPGPMNRGVEITQEVADSIPARVLNQVNSGVAVRMAIMELLLANCAEDLSPIAAKELVNA</sequence>
<dbReference type="PANTHER" id="PTHR45753:SF6">
    <property type="entry name" value="ASPARTATE CARBAMOYLTRANSFERASE"/>
    <property type="match status" value="1"/>
</dbReference>
<evidence type="ECO:0000313" key="10">
    <source>
        <dbReference type="EMBL" id="KTF03595.1"/>
    </source>
</evidence>
<dbReference type="InterPro" id="IPR002082">
    <property type="entry name" value="Asp_carbamoyltransf"/>
</dbReference>
<dbReference type="SUPFAM" id="SSF53671">
    <property type="entry name" value="Aspartate/ornithine carbamoyltransferase"/>
    <property type="match status" value="1"/>
</dbReference>
<evidence type="ECO:0000256" key="3">
    <source>
        <dbReference type="ARBA" id="ARBA00022679"/>
    </source>
</evidence>
<evidence type="ECO:0000259" key="9">
    <source>
        <dbReference type="Pfam" id="PF02729"/>
    </source>
</evidence>
<dbReference type="PRINTS" id="PR00101">
    <property type="entry name" value="ATCASE"/>
</dbReference>
<feature type="binding site" evidence="7">
    <location>
        <position position="172"/>
    </location>
    <ligand>
        <name>L-aspartate</name>
        <dbReference type="ChEBI" id="CHEBI:29991"/>
    </ligand>
</feature>
<dbReference type="Proteomes" id="UP000054404">
    <property type="component" value="Unassembled WGS sequence"/>
</dbReference>
<feature type="domain" description="Aspartate/ornithine carbamoyltransferase carbamoyl-P binding" evidence="9">
    <location>
        <begin position="7"/>
        <end position="151"/>
    </location>
</feature>
<dbReference type="HAMAP" id="MF_00001">
    <property type="entry name" value="Asp_carb_tr"/>
    <property type="match status" value="1"/>
</dbReference>
<organism evidence="10 12">
    <name type="scientific">Trueperella bernardiae</name>
    <dbReference type="NCBI Taxonomy" id="59561"/>
    <lineage>
        <taxon>Bacteria</taxon>
        <taxon>Bacillati</taxon>
        <taxon>Actinomycetota</taxon>
        <taxon>Actinomycetes</taxon>
        <taxon>Actinomycetales</taxon>
        <taxon>Actinomycetaceae</taxon>
        <taxon>Trueperella</taxon>
    </lineage>
</organism>
<keyword evidence="4 7" id="KW-0665">Pyrimidine biosynthesis</keyword>
<dbReference type="GO" id="GO:0006207">
    <property type="term" value="P:'de novo' pyrimidine nucleobase biosynthetic process"/>
    <property type="evidence" value="ECO:0007669"/>
    <property type="project" value="InterPro"/>
</dbReference>
<dbReference type="EC" id="2.1.3.2" evidence="7"/>
<evidence type="ECO:0000256" key="4">
    <source>
        <dbReference type="ARBA" id="ARBA00022975"/>
    </source>
</evidence>
<dbReference type="UniPathway" id="UPA00070">
    <property type="reaction ID" value="UER00116"/>
</dbReference>
<dbReference type="GO" id="GO:0006520">
    <property type="term" value="P:amino acid metabolic process"/>
    <property type="evidence" value="ECO:0007669"/>
    <property type="project" value="InterPro"/>
</dbReference>
<dbReference type="GO" id="GO:0016597">
    <property type="term" value="F:amino acid binding"/>
    <property type="evidence" value="ECO:0007669"/>
    <property type="project" value="InterPro"/>
</dbReference>